<organism evidence="1 2">
    <name type="scientific">Magnetospirillum fulvum MGU-K5</name>
    <dbReference type="NCBI Taxonomy" id="1316936"/>
    <lineage>
        <taxon>Bacteria</taxon>
        <taxon>Pseudomonadati</taxon>
        <taxon>Pseudomonadota</taxon>
        <taxon>Alphaproteobacteria</taxon>
        <taxon>Rhodospirillales</taxon>
        <taxon>Rhodospirillaceae</taxon>
        <taxon>Magnetospirillum</taxon>
    </lineage>
</organism>
<proteinExistence type="predicted"/>
<sequence length="227" mass="22638">MANSTMPVFSMQRGRLLSSVLAVEAENGLSRRSGTILAGSGALELGTVLGARLLGAITIAAKAGGNTGNGGLGASALGIEAKVGAYTITCVAAAANGGRFQVVDPDGYRLADATVGVAYAERQIGFTIADGATDYVVGDAFVLTVAAGDNKLVPLAPAAVDGTQRASDILLAPVTVAADADASAQMLTRQALVIESGLIWPAGITDAARAAALSRLARSFVFTTTAA</sequence>
<protein>
    <submittedName>
        <fullName evidence="1">Phage protein GP19</fullName>
    </submittedName>
</protein>
<dbReference type="OrthoDB" id="7996345at2"/>
<gene>
    <name evidence="1" type="ORF">K678_11341</name>
</gene>
<dbReference type="Proteomes" id="UP000015350">
    <property type="component" value="Unassembled WGS sequence"/>
</dbReference>
<dbReference type="EMBL" id="AQPH01000042">
    <property type="protein sequence ID" value="EPY01388.1"/>
    <property type="molecule type" value="Genomic_DNA"/>
</dbReference>
<name>S9SBB6_MAGFU</name>
<dbReference type="eggNOG" id="ENOG5032ZUH">
    <property type="taxonomic scope" value="Bacteria"/>
</dbReference>
<evidence type="ECO:0000313" key="1">
    <source>
        <dbReference type="EMBL" id="EPY01388.1"/>
    </source>
</evidence>
<reference evidence="1 2" key="1">
    <citation type="submission" date="2013-04" db="EMBL/GenBank/DDBJ databases">
        <authorList>
            <person name="Kuznetsov B."/>
            <person name="Ivanovsky R."/>
        </authorList>
    </citation>
    <scope>NUCLEOTIDE SEQUENCE [LARGE SCALE GENOMIC DNA]</scope>
    <source>
        <strain evidence="1 2">MGU-K5</strain>
    </source>
</reference>
<dbReference type="InterPro" id="IPR004195">
    <property type="entry name" value="Head_decoration_D"/>
</dbReference>
<dbReference type="RefSeq" id="WP_021132581.1">
    <property type="nucleotide sequence ID" value="NZ_AQPH01000042.1"/>
</dbReference>
<comment type="caution">
    <text evidence="1">The sequence shown here is derived from an EMBL/GenBank/DDBJ whole genome shotgun (WGS) entry which is preliminary data.</text>
</comment>
<dbReference type="AlphaFoldDB" id="S9SBB6"/>
<evidence type="ECO:0000313" key="2">
    <source>
        <dbReference type="Proteomes" id="UP000015350"/>
    </source>
</evidence>
<dbReference type="Pfam" id="PF02924">
    <property type="entry name" value="HDPD"/>
    <property type="match status" value="1"/>
</dbReference>
<accession>S9SBB6</accession>
<dbReference type="STRING" id="1316936.K678_11341"/>